<dbReference type="InterPro" id="IPR027417">
    <property type="entry name" value="P-loop_NTPase"/>
</dbReference>
<sequence>MRIRGLAELVARVESLRAASSAPRLLVGIAGPPGAGKTTLARALVRELAGADDWRGTRVAHVPMDGFHLADRELERLARRDRKGAPDTFDTAGYAALLRRVRDGETVWAPDFERDLEQPIAQGLPVVADARIVISEGNYLLLPEDGWPQVRELFDEVWFCRADPAVRRAKLVERHVRFGKEPEAARTWVAHTDDPNAALVTPTEAAADLVVDCDLGT</sequence>
<keyword evidence="3" id="KW-1185">Reference proteome</keyword>
<dbReference type="GO" id="GO:0005524">
    <property type="term" value="F:ATP binding"/>
    <property type="evidence" value="ECO:0007669"/>
    <property type="project" value="InterPro"/>
</dbReference>
<dbReference type="Proteomes" id="UP000186132">
    <property type="component" value="Unassembled WGS sequence"/>
</dbReference>
<name>A0A1M5RBT3_9ACTN</name>
<dbReference type="GO" id="GO:0016301">
    <property type="term" value="F:kinase activity"/>
    <property type="evidence" value="ECO:0007669"/>
    <property type="project" value="UniProtKB-KW"/>
</dbReference>
<dbReference type="InterPro" id="IPR006083">
    <property type="entry name" value="PRK/URK"/>
</dbReference>
<accession>A0A1M5RBT3</accession>
<dbReference type="AlphaFoldDB" id="A0A1M5RBT3"/>
<reference evidence="2 3" key="1">
    <citation type="submission" date="2016-11" db="EMBL/GenBank/DDBJ databases">
        <authorList>
            <person name="Jaros S."/>
            <person name="Januszkiewicz K."/>
            <person name="Wedrychowicz H."/>
        </authorList>
    </citation>
    <scope>NUCLEOTIDE SEQUENCE [LARGE SCALE GENOMIC DNA]</scope>
    <source>
        <strain evidence="2 3">DSM 45627</strain>
    </source>
</reference>
<keyword evidence="2" id="KW-0808">Transferase</keyword>
<organism evidence="2 3">
    <name type="scientific">Jatrophihabitans endophyticus</name>
    <dbReference type="NCBI Taxonomy" id="1206085"/>
    <lineage>
        <taxon>Bacteria</taxon>
        <taxon>Bacillati</taxon>
        <taxon>Actinomycetota</taxon>
        <taxon>Actinomycetes</taxon>
        <taxon>Jatrophihabitantales</taxon>
        <taxon>Jatrophihabitantaceae</taxon>
        <taxon>Jatrophihabitans</taxon>
    </lineage>
</organism>
<dbReference type="PANTHER" id="PTHR10285">
    <property type="entry name" value="URIDINE KINASE"/>
    <property type="match status" value="1"/>
</dbReference>
<dbReference type="NCBIfam" id="NF006743">
    <property type="entry name" value="PRK09270.1-2"/>
    <property type="match status" value="1"/>
</dbReference>
<feature type="domain" description="Phosphoribulokinase/uridine kinase" evidence="1">
    <location>
        <begin position="27"/>
        <end position="212"/>
    </location>
</feature>
<dbReference type="Gene3D" id="3.40.50.300">
    <property type="entry name" value="P-loop containing nucleotide triphosphate hydrolases"/>
    <property type="match status" value="1"/>
</dbReference>
<dbReference type="EMBL" id="FQVU01000005">
    <property type="protein sequence ID" value="SHH23721.1"/>
    <property type="molecule type" value="Genomic_DNA"/>
</dbReference>
<evidence type="ECO:0000313" key="3">
    <source>
        <dbReference type="Proteomes" id="UP000186132"/>
    </source>
</evidence>
<proteinExistence type="predicted"/>
<evidence type="ECO:0000313" key="2">
    <source>
        <dbReference type="EMBL" id="SHH23721.1"/>
    </source>
</evidence>
<keyword evidence="2" id="KW-0418">Kinase</keyword>
<evidence type="ECO:0000259" key="1">
    <source>
        <dbReference type="Pfam" id="PF00485"/>
    </source>
</evidence>
<protein>
    <submittedName>
        <fullName evidence="2">Panthothenate kinase</fullName>
    </submittedName>
</protein>
<dbReference type="Pfam" id="PF00485">
    <property type="entry name" value="PRK"/>
    <property type="match status" value="1"/>
</dbReference>
<dbReference type="RefSeq" id="WP_200800288.1">
    <property type="nucleotide sequence ID" value="NZ_FQVU01000005.1"/>
</dbReference>
<dbReference type="STRING" id="1206085.SAMN05443575_3502"/>
<gene>
    <name evidence="2" type="ORF">SAMN05443575_3502</name>
</gene>
<dbReference type="SUPFAM" id="SSF52540">
    <property type="entry name" value="P-loop containing nucleoside triphosphate hydrolases"/>
    <property type="match status" value="1"/>
</dbReference>